<dbReference type="Proteomes" id="UP000483820">
    <property type="component" value="Chromosome V"/>
</dbReference>
<organism evidence="2 3">
    <name type="scientific">Caenorhabditis remanei</name>
    <name type="common">Caenorhabditis vulgaris</name>
    <dbReference type="NCBI Taxonomy" id="31234"/>
    <lineage>
        <taxon>Eukaryota</taxon>
        <taxon>Metazoa</taxon>
        <taxon>Ecdysozoa</taxon>
        <taxon>Nematoda</taxon>
        <taxon>Chromadorea</taxon>
        <taxon>Rhabditida</taxon>
        <taxon>Rhabditina</taxon>
        <taxon>Rhabditomorpha</taxon>
        <taxon>Rhabditoidea</taxon>
        <taxon>Rhabditidae</taxon>
        <taxon>Peloderinae</taxon>
        <taxon>Caenorhabditis</taxon>
    </lineage>
</organism>
<dbReference type="CTD" id="9807900"/>
<dbReference type="PANTHER" id="PTHR23015">
    <property type="entry name" value="UNCHARACTERIZED C.ELEGANS PROTEIN"/>
    <property type="match status" value="1"/>
</dbReference>
<dbReference type="PANTHER" id="PTHR23015:SF4">
    <property type="entry name" value="DUF38 DOMAIN-CONTAINING PROTEIN-RELATED"/>
    <property type="match status" value="1"/>
</dbReference>
<dbReference type="InterPro" id="IPR001810">
    <property type="entry name" value="F-box_dom"/>
</dbReference>
<dbReference type="Pfam" id="PF17906">
    <property type="entry name" value="HTH_48"/>
    <property type="match status" value="1"/>
</dbReference>
<dbReference type="GeneID" id="9807900"/>
<evidence type="ECO:0000313" key="2">
    <source>
        <dbReference type="EMBL" id="KAF1755144.1"/>
    </source>
</evidence>
<dbReference type="InterPro" id="IPR002900">
    <property type="entry name" value="DUF38/FTH_CAE_spp"/>
</dbReference>
<dbReference type="KEGG" id="crq:GCK72_021713"/>
<gene>
    <name evidence="2" type="ORF">GCK72_021713</name>
</gene>
<sequence length="632" mass="74498">MHKIPTDLLKNCANYLKSCILYEVLSKKPIFDCYRHFCERNGEDAMGYGDFEYYYYRFYSGVVDFEHERRIDSKEKTLSGLPLEILGMVTGYLEPEERQAFDNKWTPDVFRLYINEMGFEYKSDNGRFIRNGNPDEGLETAFNRFAQVLKHPKLRIDRLDLILPDDLFPEEREQLLKCFSHSLHVKTAEIQGSVEETLTIVSHLKPGVLKKVLVTGCPKKLAPVFELEHWKKAEHTELFSCKTTSRSFPRFYSVRSFSLFVKSMELNHLHLLIAKYMAVTRVLNWFFSWNYKPNEDNLDANEQLTAEEEEIQEPKPLTLYTLPITAFEHILEQLTVHERRRLREVSRTLKDEIGYQPMRGDLSILQWNEKENEGYRIRLNQQRLTIMKRGDCCYKEMKLENGREEWVEMEGEDLVEILIAEMKLILVNPKLQLEELDISIHNDATREKFLKQFDSLLSSLPHQLHVERLDLPFLEDIEIQILSEMKPGILLALNPAIFRLRVEKDMMNKIMETQQFKMLRKLNIEMENLPDTSKLVNLRDITLRVTTITKGDMIIIKHALLSSTSRIKSLCIMTKKRSIEYFDILEILGIPREEENQERERRKKRKSTKIVIFSRQMHTAPDHFVFLTAGPS</sequence>
<dbReference type="EMBL" id="WUAV01000005">
    <property type="protein sequence ID" value="KAF1755144.1"/>
    <property type="molecule type" value="Genomic_DNA"/>
</dbReference>
<dbReference type="RefSeq" id="XP_053583363.1">
    <property type="nucleotide sequence ID" value="XM_053734450.1"/>
</dbReference>
<comment type="caution">
    <text evidence="2">The sequence shown here is derived from an EMBL/GenBank/DDBJ whole genome shotgun (WGS) entry which is preliminary data.</text>
</comment>
<name>A0A6A5GKA6_CAERE</name>
<evidence type="ECO:0000259" key="1">
    <source>
        <dbReference type="PROSITE" id="PS50181"/>
    </source>
</evidence>
<dbReference type="AlphaFoldDB" id="A0A6A5GKA6"/>
<proteinExistence type="predicted"/>
<dbReference type="InterPro" id="IPR040161">
    <property type="entry name" value="FB224"/>
</dbReference>
<accession>A0A6A5GKA6</accession>
<protein>
    <recommendedName>
        <fullName evidence="1">F-box domain-containing protein</fullName>
    </recommendedName>
</protein>
<reference evidence="2 3" key="1">
    <citation type="submission" date="2019-12" db="EMBL/GenBank/DDBJ databases">
        <title>Chromosome-level assembly of the Caenorhabditis remanei genome.</title>
        <authorList>
            <person name="Teterina A.A."/>
            <person name="Willis J.H."/>
            <person name="Phillips P.C."/>
        </authorList>
    </citation>
    <scope>NUCLEOTIDE SEQUENCE [LARGE SCALE GENOMIC DNA]</scope>
    <source>
        <strain evidence="2 3">PX506</strain>
        <tissue evidence="2">Whole organism</tissue>
    </source>
</reference>
<dbReference type="InterPro" id="IPR041426">
    <property type="entry name" value="Mos1_HTH"/>
</dbReference>
<dbReference type="PROSITE" id="PS50181">
    <property type="entry name" value="FBOX"/>
    <property type="match status" value="1"/>
</dbReference>
<feature type="domain" description="F-box" evidence="1">
    <location>
        <begin position="316"/>
        <end position="351"/>
    </location>
</feature>
<evidence type="ECO:0000313" key="3">
    <source>
        <dbReference type="Proteomes" id="UP000483820"/>
    </source>
</evidence>
<dbReference type="GO" id="GO:0045087">
    <property type="term" value="P:innate immune response"/>
    <property type="evidence" value="ECO:0007669"/>
    <property type="project" value="TreeGrafter"/>
</dbReference>
<dbReference type="Pfam" id="PF01827">
    <property type="entry name" value="FTH"/>
    <property type="match status" value="2"/>
</dbReference>